<reference evidence="2 3" key="1">
    <citation type="journal article" date="2022" name="Allergy">
        <title>Genome assembly and annotation of Periplaneta americana reveal a comprehensive cockroach allergen profile.</title>
        <authorList>
            <person name="Wang L."/>
            <person name="Xiong Q."/>
            <person name="Saelim N."/>
            <person name="Wang L."/>
            <person name="Nong W."/>
            <person name="Wan A.T."/>
            <person name="Shi M."/>
            <person name="Liu X."/>
            <person name="Cao Q."/>
            <person name="Hui J.H.L."/>
            <person name="Sookrung N."/>
            <person name="Leung T.F."/>
            <person name="Tungtrongchitr A."/>
            <person name="Tsui S.K.W."/>
        </authorList>
    </citation>
    <scope>NUCLEOTIDE SEQUENCE [LARGE SCALE GENOMIC DNA]</scope>
    <source>
        <strain evidence="2">PWHHKU_190912</strain>
    </source>
</reference>
<dbReference type="Proteomes" id="UP001148838">
    <property type="component" value="Unassembled WGS sequence"/>
</dbReference>
<name>A0ABQ8SDM7_PERAM</name>
<evidence type="ECO:0000313" key="2">
    <source>
        <dbReference type="EMBL" id="KAJ4431796.1"/>
    </source>
</evidence>
<accession>A0ABQ8SDM7</accession>
<keyword evidence="3" id="KW-1185">Reference proteome</keyword>
<feature type="compositionally biased region" description="Low complexity" evidence="1">
    <location>
        <begin position="215"/>
        <end position="225"/>
    </location>
</feature>
<evidence type="ECO:0000256" key="1">
    <source>
        <dbReference type="SAM" id="MobiDB-lite"/>
    </source>
</evidence>
<sequence>MCERVAGTRTRVNIPSATDGVRSLTGRSIGTTHCRHCSEYETLPHVLGSCPQGEVLRIKRHNTIRSTIADAHRSKNLDVHVEVHCIADGGSNRRIDIIAINRNKETAEIIDPTIRFEISATQPSEVNEEKNKIYEPTIQYLSAKYNIEKITVTGLFFGARGTIPKAFVKWREKYKLTRNLQDAIVTTIIKFSVAIFRQHLYGRMAEGGGPDDLDAAQQGGDAQLAHQRHARQPPHLAAAHPSSERVGSRLLHVPDQHQHHEEASGLRRRPRIQYRAAKFVKGKREDGNDTIKELKWETLENRRRETRITSLYRAHIGQKAWVDITARLEKPTYYGRNDHDFKIKCRKQKTDVVPPVYVIDVYKLTPSNGPKERSRRARDLTVASDNLSAIEFRPGDFFFIVEPVIRNEATHRKIHAVAVCVGNGGISQTAADSGQTSKGQHSTVFYLQPSLHEDEDDDYDYDGDGSGSGEYEDSVRIKALSVKLQTTL</sequence>
<evidence type="ECO:0000313" key="3">
    <source>
        <dbReference type="Proteomes" id="UP001148838"/>
    </source>
</evidence>
<proteinExistence type="predicted"/>
<comment type="caution">
    <text evidence="2">The sequence shown here is derived from an EMBL/GenBank/DDBJ whole genome shotgun (WGS) entry which is preliminary data.</text>
</comment>
<gene>
    <name evidence="2" type="ORF">ANN_20401</name>
</gene>
<dbReference type="EMBL" id="JAJSOF020000029">
    <property type="protein sequence ID" value="KAJ4431796.1"/>
    <property type="molecule type" value="Genomic_DNA"/>
</dbReference>
<organism evidence="2 3">
    <name type="scientific">Periplaneta americana</name>
    <name type="common">American cockroach</name>
    <name type="synonym">Blatta americana</name>
    <dbReference type="NCBI Taxonomy" id="6978"/>
    <lineage>
        <taxon>Eukaryota</taxon>
        <taxon>Metazoa</taxon>
        <taxon>Ecdysozoa</taxon>
        <taxon>Arthropoda</taxon>
        <taxon>Hexapoda</taxon>
        <taxon>Insecta</taxon>
        <taxon>Pterygota</taxon>
        <taxon>Neoptera</taxon>
        <taxon>Polyneoptera</taxon>
        <taxon>Dictyoptera</taxon>
        <taxon>Blattodea</taxon>
        <taxon>Blattoidea</taxon>
        <taxon>Blattidae</taxon>
        <taxon>Blattinae</taxon>
        <taxon>Periplaneta</taxon>
    </lineage>
</organism>
<protein>
    <submittedName>
        <fullName evidence="2">Uncharacterized protein</fullName>
    </submittedName>
</protein>
<feature type="region of interest" description="Disordered" evidence="1">
    <location>
        <begin position="208"/>
        <end position="245"/>
    </location>
</feature>